<dbReference type="RefSeq" id="WP_339164383.1">
    <property type="nucleotide sequence ID" value="NZ_LR743514.1"/>
</dbReference>
<feature type="domain" description="TNase-like" evidence="2">
    <location>
        <begin position="32"/>
        <end position="147"/>
    </location>
</feature>
<reference evidence="3" key="1">
    <citation type="submission" date="2019-12" db="EMBL/GenBank/DDBJ databases">
        <authorList>
            <person name="Cremers G."/>
        </authorList>
    </citation>
    <scope>NUCLEOTIDE SEQUENCE</scope>
    <source>
        <strain evidence="3">Mbul2</strain>
        <plasmid evidence="3">5</plasmid>
    </source>
</reference>
<keyword evidence="1" id="KW-0732">Signal</keyword>
<proteinExistence type="predicted"/>
<accession>A0A679KJQ9</accession>
<name>A0A679KJQ9_9HYPH</name>
<dbReference type="InterPro" id="IPR035437">
    <property type="entry name" value="SNase_OB-fold_sf"/>
</dbReference>
<dbReference type="PANTHER" id="PTHR12302:SF26">
    <property type="entry name" value="BLR1266 PROTEIN"/>
    <property type="match status" value="1"/>
</dbReference>
<dbReference type="Gene3D" id="2.40.50.90">
    <property type="match status" value="1"/>
</dbReference>
<dbReference type="PANTHER" id="PTHR12302">
    <property type="entry name" value="EBNA2 BINDING PROTEIN P100"/>
    <property type="match status" value="1"/>
</dbReference>
<protein>
    <submittedName>
        <fullName evidence="3">Putative membrane protein YttA</fullName>
    </submittedName>
</protein>
<sequence>MKSIRLPTLVFVGVLSLAPAFAAEPITGRASVVDGDTLDIGGTRIRLHGIDAPESGQLCHRKAGEAFRCGQAAALALADRIGSTPVSCDPRDTDKYGRTVAVCRKGAEDLNGWLVAQGHAVAYRRYSQDYVPVEDTAKAGKLGIWAGSFTAPGDWRKGERAMTMGFAAPGGPDGPVPAPAPPQPAPKAGGCAIKGNISRKGEKVFHVPGSRDYDRTRISEKDGERMFCSEDEAKAAGWRAPRG</sequence>
<feature type="signal peptide" evidence="1">
    <location>
        <begin position="1"/>
        <end position="22"/>
    </location>
</feature>
<dbReference type="SUPFAM" id="SSF50199">
    <property type="entry name" value="Staphylococcal nuclease"/>
    <property type="match status" value="1"/>
</dbReference>
<dbReference type="AlphaFoldDB" id="A0A679KJQ9"/>
<geneLocation type="plasmid" evidence="3">
    <name>5</name>
</geneLocation>
<organism evidence="3">
    <name type="scientific">Methylobacterium bullatum</name>
    <dbReference type="NCBI Taxonomy" id="570505"/>
    <lineage>
        <taxon>Bacteria</taxon>
        <taxon>Pseudomonadati</taxon>
        <taxon>Pseudomonadota</taxon>
        <taxon>Alphaproteobacteria</taxon>
        <taxon>Hyphomicrobiales</taxon>
        <taxon>Methylobacteriaceae</taxon>
        <taxon>Methylobacterium</taxon>
    </lineage>
</organism>
<evidence type="ECO:0000256" key="1">
    <source>
        <dbReference type="SAM" id="SignalP"/>
    </source>
</evidence>
<gene>
    <name evidence="3" type="primary">yttA_3</name>
    <name evidence="3" type="ORF">MBLL_04759</name>
</gene>
<dbReference type="SMART" id="SM00318">
    <property type="entry name" value="SNc"/>
    <property type="match status" value="1"/>
</dbReference>
<evidence type="ECO:0000259" key="2">
    <source>
        <dbReference type="PROSITE" id="PS50830"/>
    </source>
</evidence>
<dbReference type="PROSITE" id="PS50830">
    <property type="entry name" value="TNASE_3"/>
    <property type="match status" value="1"/>
</dbReference>
<dbReference type="Pfam" id="PF00565">
    <property type="entry name" value="SNase"/>
    <property type="match status" value="1"/>
</dbReference>
<evidence type="ECO:0000313" key="3">
    <source>
        <dbReference type="EMBL" id="CAA2145632.1"/>
    </source>
</evidence>
<feature type="chain" id="PRO_5025674112" evidence="1">
    <location>
        <begin position="23"/>
        <end position="243"/>
    </location>
</feature>
<dbReference type="EMBL" id="LR743514">
    <property type="protein sequence ID" value="CAA2145632.1"/>
    <property type="molecule type" value="Genomic_DNA"/>
</dbReference>
<keyword evidence="3" id="KW-0614">Plasmid</keyword>
<dbReference type="InterPro" id="IPR016071">
    <property type="entry name" value="Staphylococal_nuclease_OB-fold"/>
</dbReference>